<sequence length="64" mass="7235">MAICVGSFGATVCLFTGLNALNMMVLIYQMFMQIILCTKKLTGLVWTSHVHLQSVTMHKLIREF</sequence>
<reference evidence="1 2" key="1">
    <citation type="journal article" date="2005" name="PLoS Biol.">
        <title>The genomes of Oryza sativa: a history of duplications.</title>
        <authorList>
            <person name="Yu J."/>
            <person name="Wang J."/>
            <person name="Lin W."/>
            <person name="Li S."/>
            <person name="Li H."/>
            <person name="Zhou J."/>
            <person name="Ni P."/>
            <person name="Dong W."/>
            <person name="Hu S."/>
            <person name="Zeng C."/>
            <person name="Zhang J."/>
            <person name="Zhang Y."/>
            <person name="Li R."/>
            <person name="Xu Z."/>
            <person name="Li S."/>
            <person name="Li X."/>
            <person name="Zheng H."/>
            <person name="Cong L."/>
            <person name="Lin L."/>
            <person name="Yin J."/>
            <person name="Geng J."/>
            <person name="Li G."/>
            <person name="Shi J."/>
            <person name="Liu J."/>
            <person name="Lv H."/>
            <person name="Li J."/>
            <person name="Wang J."/>
            <person name="Deng Y."/>
            <person name="Ran L."/>
            <person name="Shi X."/>
            <person name="Wang X."/>
            <person name="Wu Q."/>
            <person name="Li C."/>
            <person name="Ren X."/>
            <person name="Wang J."/>
            <person name="Wang X."/>
            <person name="Li D."/>
            <person name="Liu D."/>
            <person name="Zhang X."/>
            <person name="Ji Z."/>
            <person name="Zhao W."/>
            <person name="Sun Y."/>
            <person name="Zhang Z."/>
            <person name="Bao J."/>
            <person name="Han Y."/>
            <person name="Dong L."/>
            <person name="Ji J."/>
            <person name="Chen P."/>
            <person name="Wu S."/>
            <person name="Liu J."/>
            <person name="Xiao Y."/>
            <person name="Bu D."/>
            <person name="Tan J."/>
            <person name="Yang L."/>
            <person name="Ye C."/>
            <person name="Zhang J."/>
            <person name="Xu J."/>
            <person name="Zhou Y."/>
            <person name="Yu Y."/>
            <person name="Zhang B."/>
            <person name="Zhuang S."/>
            <person name="Wei H."/>
            <person name="Liu B."/>
            <person name="Lei M."/>
            <person name="Yu H."/>
            <person name="Li Y."/>
            <person name="Xu H."/>
            <person name="Wei S."/>
            <person name="He X."/>
            <person name="Fang L."/>
            <person name="Zhang Z."/>
            <person name="Zhang Y."/>
            <person name="Huang X."/>
            <person name="Su Z."/>
            <person name="Tong W."/>
            <person name="Li J."/>
            <person name="Tong Z."/>
            <person name="Li S."/>
            <person name="Ye J."/>
            <person name="Wang L."/>
            <person name="Fang L."/>
            <person name="Lei T."/>
            <person name="Chen C."/>
            <person name="Chen H."/>
            <person name="Xu Z."/>
            <person name="Li H."/>
            <person name="Huang H."/>
            <person name="Zhang F."/>
            <person name="Xu H."/>
            <person name="Li N."/>
            <person name="Zhao C."/>
            <person name="Li S."/>
            <person name="Dong L."/>
            <person name="Huang Y."/>
            <person name="Li L."/>
            <person name="Xi Y."/>
            <person name="Qi Q."/>
            <person name="Li W."/>
            <person name="Zhang B."/>
            <person name="Hu W."/>
            <person name="Zhang Y."/>
            <person name="Tian X."/>
            <person name="Jiao Y."/>
            <person name="Liang X."/>
            <person name="Jin J."/>
            <person name="Gao L."/>
            <person name="Zheng W."/>
            <person name="Hao B."/>
            <person name="Liu S."/>
            <person name="Wang W."/>
            <person name="Yuan L."/>
            <person name="Cao M."/>
            <person name="McDermott J."/>
            <person name="Samudrala R."/>
            <person name="Wang J."/>
            <person name="Wong G.K."/>
            <person name="Yang H."/>
        </authorList>
    </citation>
    <scope>NUCLEOTIDE SEQUENCE [LARGE SCALE GENOMIC DNA]</scope>
    <source>
        <strain evidence="2">cv. 93-11</strain>
    </source>
</reference>
<accession>A2XRP9</accession>
<keyword evidence="2" id="KW-1185">Reference proteome</keyword>
<proteinExistence type="predicted"/>
<protein>
    <submittedName>
        <fullName evidence="1">Uncharacterized protein</fullName>
    </submittedName>
</protein>
<name>A2XRP9_ORYSI</name>
<dbReference type="Gramene" id="BGIOSGA015375-TA">
    <property type="protein sequence ID" value="BGIOSGA015375-PA"/>
    <property type="gene ID" value="BGIOSGA015375"/>
</dbReference>
<dbReference type="EMBL" id="CM000129">
    <property type="protein sequence ID" value="EAY93509.1"/>
    <property type="molecule type" value="Genomic_DNA"/>
</dbReference>
<evidence type="ECO:0000313" key="1">
    <source>
        <dbReference type="EMBL" id="EAY93509.1"/>
    </source>
</evidence>
<dbReference type="Proteomes" id="UP000007015">
    <property type="component" value="Chromosome 4"/>
</dbReference>
<evidence type="ECO:0000313" key="2">
    <source>
        <dbReference type="Proteomes" id="UP000007015"/>
    </source>
</evidence>
<gene>
    <name evidence="1" type="ORF">OsI_15304</name>
</gene>
<dbReference type="AlphaFoldDB" id="A2XRP9"/>
<dbReference type="HOGENOM" id="CLU_2871678_0_0_1"/>
<organism evidence="1 2">
    <name type="scientific">Oryza sativa subsp. indica</name>
    <name type="common">Rice</name>
    <dbReference type="NCBI Taxonomy" id="39946"/>
    <lineage>
        <taxon>Eukaryota</taxon>
        <taxon>Viridiplantae</taxon>
        <taxon>Streptophyta</taxon>
        <taxon>Embryophyta</taxon>
        <taxon>Tracheophyta</taxon>
        <taxon>Spermatophyta</taxon>
        <taxon>Magnoliopsida</taxon>
        <taxon>Liliopsida</taxon>
        <taxon>Poales</taxon>
        <taxon>Poaceae</taxon>
        <taxon>BOP clade</taxon>
        <taxon>Oryzoideae</taxon>
        <taxon>Oryzeae</taxon>
        <taxon>Oryzinae</taxon>
        <taxon>Oryza</taxon>
        <taxon>Oryza sativa</taxon>
    </lineage>
</organism>